<feature type="compositionally biased region" description="Basic and acidic residues" evidence="1">
    <location>
        <begin position="50"/>
        <end position="71"/>
    </location>
</feature>
<name>A0A1I7W8Z7_HETBA</name>
<dbReference type="Proteomes" id="UP000095283">
    <property type="component" value="Unplaced"/>
</dbReference>
<evidence type="ECO:0000313" key="3">
    <source>
        <dbReference type="WBParaSite" id="Hba_01119"/>
    </source>
</evidence>
<feature type="compositionally biased region" description="Acidic residues" evidence="1">
    <location>
        <begin position="38"/>
        <end position="49"/>
    </location>
</feature>
<evidence type="ECO:0000313" key="2">
    <source>
        <dbReference type="Proteomes" id="UP000095283"/>
    </source>
</evidence>
<protein>
    <submittedName>
        <fullName evidence="3">Prothymosin alpha-like</fullName>
    </submittedName>
</protein>
<sequence length="165" mass="18542">MVWAKFTVVLAPAPTVEKLADNEMRKKKLKILFAGINDNEDNEDNDDNDENKKDVEGKSEHATSKSGKTVDEDKEMSGIPLENKTKVKAQSNQQVNDQIVSSKEPNIELARKYKNSAKVIVTNFSIVALKVTIYYIQKKIVVVMYRSRAACETDSQSGDDDNEEN</sequence>
<feature type="compositionally biased region" description="Polar residues" evidence="1">
    <location>
        <begin position="88"/>
        <end position="99"/>
    </location>
</feature>
<proteinExistence type="predicted"/>
<accession>A0A1I7W8Z7</accession>
<reference evidence="3" key="1">
    <citation type="submission" date="2016-11" db="UniProtKB">
        <authorList>
            <consortium name="WormBaseParasite"/>
        </authorList>
    </citation>
    <scope>IDENTIFICATION</scope>
</reference>
<dbReference type="AlphaFoldDB" id="A0A1I7W8Z7"/>
<evidence type="ECO:0000256" key="1">
    <source>
        <dbReference type="SAM" id="MobiDB-lite"/>
    </source>
</evidence>
<keyword evidence="2" id="KW-1185">Reference proteome</keyword>
<feature type="region of interest" description="Disordered" evidence="1">
    <location>
        <begin position="35"/>
        <end position="99"/>
    </location>
</feature>
<organism evidence="2 3">
    <name type="scientific">Heterorhabditis bacteriophora</name>
    <name type="common">Entomopathogenic nematode worm</name>
    <dbReference type="NCBI Taxonomy" id="37862"/>
    <lineage>
        <taxon>Eukaryota</taxon>
        <taxon>Metazoa</taxon>
        <taxon>Ecdysozoa</taxon>
        <taxon>Nematoda</taxon>
        <taxon>Chromadorea</taxon>
        <taxon>Rhabditida</taxon>
        <taxon>Rhabditina</taxon>
        <taxon>Rhabditomorpha</taxon>
        <taxon>Strongyloidea</taxon>
        <taxon>Heterorhabditidae</taxon>
        <taxon>Heterorhabditis</taxon>
    </lineage>
</organism>
<dbReference type="WBParaSite" id="Hba_01119">
    <property type="protein sequence ID" value="Hba_01119"/>
    <property type="gene ID" value="Hba_01119"/>
</dbReference>